<protein>
    <submittedName>
        <fullName evidence="1">Uncharacterized protein</fullName>
    </submittedName>
</protein>
<organism evidence="1">
    <name type="scientific">Spongospora subterranea</name>
    <dbReference type="NCBI Taxonomy" id="70186"/>
    <lineage>
        <taxon>Eukaryota</taxon>
        <taxon>Sar</taxon>
        <taxon>Rhizaria</taxon>
        <taxon>Endomyxa</taxon>
        <taxon>Phytomyxea</taxon>
        <taxon>Plasmodiophorida</taxon>
        <taxon>Plasmodiophoridae</taxon>
        <taxon>Spongospora</taxon>
    </lineage>
</organism>
<dbReference type="PANTHER" id="PTHR35871:SF1">
    <property type="entry name" value="CXC1-LIKE CYSTEINE CLUSTER ASSOCIATED WITH KDZ TRANSPOSASES DOMAIN-CONTAINING PROTEIN"/>
    <property type="match status" value="1"/>
</dbReference>
<accession>A0A0H5QUC3</accession>
<proteinExistence type="predicted"/>
<sequence length="209" mass="23753">MTTRTDHVLHHVILFRKLFLNRTLNYEERMTKYVDVLDKDVDALRAIAPNLGDGNRRLDLITYNDSCFSSNDGKTTIWMSEDNRPLRPKGDGRSIMVSEFLCESHGPSKLSPSQQVQHPGVYRESVVIMKPGKNADSYCTNSDLVEHLKNGILIFKILHPGCDALFLFDNSQNHRSLAPNALKAKVLPIKDDGKNVKLQRDGWVRNHTI</sequence>
<dbReference type="AlphaFoldDB" id="A0A0H5QUC3"/>
<evidence type="ECO:0000313" key="1">
    <source>
        <dbReference type="EMBL" id="CRZ05322.1"/>
    </source>
</evidence>
<reference evidence="1" key="1">
    <citation type="submission" date="2015-04" db="EMBL/GenBank/DDBJ databases">
        <title>The genome sequence of the plant pathogenic Rhizarian Plasmodiophora brassicae reveals insights in its biotrophic life cycle and the origin of chitin synthesis.</title>
        <authorList>
            <person name="Schwelm A."/>
            <person name="Fogelqvist J."/>
            <person name="Knaust A."/>
            <person name="Julke S."/>
            <person name="Lilja T."/>
            <person name="Dhandapani V."/>
            <person name="Bonilla-Rosso G."/>
            <person name="Karlsson M."/>
            <person name="Shevchenko A."/>
            <person name="Choi S.R."/>
            <person name="Kim H.G."/>
            <person name="Park J.Y."/>
            <person name="Lim Y.P."/>
            <person name="Ludwig-Muller J."/>
            <person name="Dixelius C."/>
        </authorList>
    </citation>
    <scope>NUCLEOTIDE SEQUENCE</scope>
    <source>
        <tissue evidence="1">Potato root galls</tissue>
    </source>
</reference>
<dbReference type="PANTHER" id="PTHR35871">
    <property type="entry name" value="EXPRESSED PROTEIN"/>
    <property type="match status" value="1"/>
</dbReference>
<dbReference type="EMBL" id="HACM01004880">
    <property type="protein sequence ID" value="CRZ05322.1"/>
    <property type="molecule type" value="Transcribed_RNA"/>
</dbReference>
<name>A0A0H5QUC3_9EUKA</name>